<feature type="chain" id="PRO_5022132590" description="DUF1571 domain-containing protein" evidence="2">
    <location>
        <begin position="35"/>
        <end position="399"/>
    </location>
</feature>
<dbReference type="InterPro" id="IPR011465">
    <property type="entry name" value="DUF1571"/>
</dbReference>
<feature type="region of interest" description="Disordered" evidence="1">
    <location>
        <begin position="75"/>
        <end position="167"/>
    </location>
</feature>
<sequence length="399" mass="42654" precursor="true">MTSGQDAARRRNRPRALTRAAALAALAAVLPGCAQLQQGWRDRIGVDRRGATAPVPSIPETPAVVSSDPYAARVGLDDGKPRASWSAIRDRTDLTDAGPGPSRSMAMIEPSAHPEASVPLPPPDQPTPVPASPAAAPLPAPASPAPVVSGTETSTTGPLAPPQDGLDAIEGVLDRGIARLESMRNYRVSLERQERVRGTLQDAETVTLNVRTDPFAVRLEWPEGPSKGREVLYSEVECDGLMHVKMGKTLIPIPPMQLEPTSPIALSNARHPITEAGLRHILEQTKDQVAAARSGDSAIGTFSRLDPHVPDGFEVPCIEILRETPEGDHWRLVVEESTGLPVLLEATDADGQLLESYRFRDLRPDPVELDEPGAFDPAVRFARGPARPDPQESGTDEAG</sequence>
<proteinExistence type="predicted"/>
<evidence type="ECO:0000313" key="3">
    <source>
        <dbReference type="EMBL" id="QDV33669.1"/>
    </source>
</evidence>
<dbReference type="OrthoDB" id="290954at2"/>
<feature type="signal peptide" evidence="2">
    <location>
        <begin position="1"/>
        <end position="34"/>
    </location>
</feature>
<dbReference type="AlphaFoldDB" id="A0A518GYJ4"/>
<evidence type="ECO:0000313" key="4">
    <source>
        <dbReference type="Proteomes" id="UP000317835"/>
    </source>
</evidence>
<gene>
    <name evidence="3" type="ORF">ElP_15450</name>
</gene>
<dbReference type="RefSeq" id="WP_145268014.1">
    <property type="nucleotide sequence ID" value="NZ_CP036426.1"/>
</dbReference>
<feature type="region of interest" description="Disordered" evidence="1">
    <location>
        <begin position="365"/>
        <end position="399"/>
    </location>
</feature>
<evidence type="ECO:0000256" key="1">
    <source>
        <dbReference type="SAM" id="MobiDB-lite"/>
    </source>
</evidence>
<dbReference type="Proteomes" id="UP000317835">
    <property type="component" value="Chromosome"/>
</dbReference>
<keyword evidence="2" id="KW-0732">Signal</keyword>
<reference evidence="3 4" key="1">
    <citation type="submission" date="2019-02" db="EMBL/GenBank/DDBJ databases">
        <title>Deep-cultivation of Planctomycetes and their phenomic and genomic characterization uncovers novel biology.</title>
        <authorList>
            <person name="Wiegand S."/>
            <person name="Jogler M."/>
            <person name="Boedeker C."/>
            <person name="Pinto D."/>
            <person name="Vollmers J."/>
            <person name="Rivas-Marin E."/>
            <person name="Kohn T."/>
            <person name="Peeters S.H."/>
            <person name="Heuer A."/>
            <person name="Rast P."/>
            <person name="Oberbeckmann S."/>
            <person name="Bunk B."/>
            <person name="Jeske O."/>
            <person name="Meyerdierks A."/>
            <person name="Storesund J.E."/>
            <person name="Kallscheuer N."/>
            <person name="Luecker S."/>
            <person name="Lage O.M."/>
            <person name="Pohl T."/>
            <person name="Merkel B.J."/>
            <person name="Hornburger P."/>
            <person name="Mueller R.-W."/>
            <person name="Bruemmer F."/>
            <person name="Labrenz M."/>
            <person name="Spormann A.M."/>
            <person name="Op den Camp H."/>
            <person name="Overmann J."/>
            <person name="Amann R."/>
            <person name="Jetten M.S.M."/>
            <person name="Mascher T."/>
            <person name="Medema M.H."/>
            <person name="Devos D.P."/>
            <person name="Kaster A.-K."/>
            <person name="Ovreas L."/>
            <person name="Rohde M."/>
            <person name="Galperin M.Y."/>
            <person name="Jogler C."/>
        </authorList>
    </citation>
    <scope>NUCLEOTIDE SEQUENCE [LARGE SCALE GENOMIC DNA]</scope>
    <source>
        <strain evidence="3 4">ElP</strain>
    </source>
</reference>
<dbReference type="KEGG" id="tpla:ElP_15450"/>
<evidence type="ECO:0000256" key="2">
    <source>
        <dbReference type="SAM" id="SignalP"/>
    </source>
</evidence>
<organism evidence="3 4">
    <name type="scientific">Tautonia plasticadhaerens</name>
    <dbReference type="NCBI Taxonomy" id="2527974"/>
    <lineage>
        <taxon>Bacteria</taxon>
        <taxon>Pseudomonadati</taxon>
        <taxon>Planctomycetota</taxon>
        <taxon>Planctomycetia</taxon>
        <taxon>Isosphaerales</taxon>
        <taxon>Isosphaeraceae</taxon>
        <taxon>Tautonia</taxon>
    </lineage>
</organism>
<protein>
    <recommendedName>
        <fullName evidence="5">DUF1571 domain-containing protein</fullName>
    </recommendedName>
</protein>
<name>A0A518GYJ4_9BACT</name>
<feature type="compositionally biased region" description="Pro residues" evidence="1">
    <location>
        <begin position="119"/>
        <end position="144"/>
    </location>
</feature>
<accession>A0A518GYJ4</accession>
<dbReference type="Pfam" id="PF07608">
    <property type="entry name" value="DUF1571"/>
    <property type="match status" value="1"/>
</dbReference>
<dbReference type="EMBL" id="CP036426">
    <property type="protein sequence ID" value="QDV33669.1"/>
    <property type="molecule type" value="Genomic_DNA"/>
</dbReference>
<keyword evidence="4" id="KW-1185">Reference proteome</keyword>
<evidence type="ECO:0008006" key="5">
    <source>
        <dbReference type="Google" id="ProtNLM"/>
    </source>
</evidence>